<accession>A0A6A6BFQ0</accession>
<sequence>MNNQRRHGRPDEELFLGGGSSSAGPGTPTVGPLRINKAASPPPRAGSAGSLVEGISRPPPVPNYPAPPTNPPTGPLPYPDDGLRQQAAAGRRVYTPFSDHERGSKNSTPEGGYGHPGGSAASGSPRTRFDANDPNRPTVSGYAYPPYPVEEGRAGASSARPADRRATPKPLPESPGPETPEKEDDFFQKAPQRMRSPIEQQSQRPTEAAPNPNPYPDYHQQYWPPPKPTTSPQQSQTLRIPNPSGVNRLSSTASTSTTRAQRGSPPPPETPIGDVPPGGGIEARYAAAGIAGPSTLNNLQSQNTAAAQRAAQYGGLPPRTVTTSPHPQQQQPPRRPWTPTEAPGSAPHGPPTVYQGDSQVHPASHPLPHPIQSPPLQPTAAPLHPAAAQPVSAQATPDLANQALENDFQRMNMNEEPPPAYSPQPAQAQGYPNEKRPSTTQPAPNTGAGAGAAVMADSNLQQHPAFANDPRMQQPQQPLQQQQQMQPGPSSQQAPGGGLTPLQIHPYQQTTSPGPGPGPASPPPLPEGWIAHLDPNSGQYYYIHLPTQSTQWEFPKGPTPLSLSEPLSPTGTFVNPLTSPGLASTFSKPLASPGFPVQQHATYPDNMAAMAGLTSPTAAGFTGPPPQAGVDMYKVQPTNGVYFGPYLRYTNMDIERGLWLGSILLVTDAPQPPTIHIHQSVDLSPNPRQLKANPIFSHQRWVFYRYDIDLKMEEDHGAKWTYAVTSHLGCTRYEFLVAGRYETSWRFIAHSGNDFALNVSANERTRLGGVGFMWKDILQKHIECGGFHVQLGLGDQIYADRIWKEIPVLKQWTATSGKDNRKNAPWTAKHEEDVSHAYFHYYTSHFDQPHLREAFAQIPHVLTLDDHDIFDGFGSYPEYMQFSNMFKNIGRIGIEMYLLFQHHTTLEILRNVNNDQDLFTITGTGWHFVKYLGPALVVVGPDTRSERNPHQVMAGPTYQGLFPKVALLPPSVQHCIWMIPVPLVYPRLESFEHLANTMATGKKAATGAFNMLGKVTSSVAGVVGAKGMVGDGFNSVKKAVGKSGLMSGILSPFGEIDVLDELRDQWTHESKDLERTYLIRTLQGIAHNKSLRMSFFSGDVGCCGAGLVHDPSRLQDHKTMYQVIASSVVNSPPSSYVLRMLHNNKPLFVPANGHRSNNSPSDTKEEMMEIFTQDVNGAPREMRRLMGRRNYVACVAYDPEIVHGTFGQAVPGQGGGKLSIAVDFMVQNEGIYGAPMKYGPVVIPSLEYGR</sequence>
<feature type="compositionally biased region" description="Pro residues" evidence="1">
    <location>
        <begin position="365"/>
        <end position="377"/>
    </location>
</feature>
<feature type="region of interest" description="Disordered" evidence="1">
    <location>
        <begin position="1"/>
        <end position="529"/>
    </location>
</feature>
<name>A0A6A6BFQ0_9PEZI</name>
<feature type="compositionally biased region" description="Low complexity" evidence="1">
    <location>
        <begin position="22"/>
        <end position="32"/>
    </location>
</feature>
<dbReference type="InterPro" id="IPR043904">
    <property type="entry name" value="PhoD_2-like"/>
</dbReference>
<feature type="compositionally biased region" description="Polar residues" evidence="1">
    <location>
        <begin position="294"/>
        <end position="306"/>
    </location>
</feature>
<dbReference type="EMBL" id="ML995485">
    <property type="protein sequence ID" value="KAF2142135.1"/>
    <property type="molecule type" value="Genomic_DNA"/>
</dbReference>
<feature type="compositionally biased region" description="Pro residues" evidence="1">
    <location>
        <begin position="169"/>
        <end position="178"/>
    </location>
</feature>
<dbReference type="OrthoDB" id="2419400at2759"/>
<dbReference type="PROSITE" id="PS01159">
    <property type="entry name" value="WW_DOMAIN_1"/>
    <property type="match status" value="1"/>
</dbReference>
<dbReference type="Pfam" id="PF00397">
    <property type="entry name" value="WW"/>
    <property type="match status" value="1"/>
</dbReference>
<feature type="compositionally biased region" description="Low complexity" evidence="1">
    <location>
        <begin position="472"/>
        <end position="494"/>
    </location>
</feature>
<dbReference type="GO" id="GO:0016020">
    <property type="term" value="C:membrane"/>
    <property type="evidence" value="ECO:0007669"/>
    <property type="project" value="TreeGrafter"/>
</dbReference>
<dbReference type="RefSeq" id="XP_033397847.1">
    <property type="nucleotide sequence ID" value="XM_033546206.1"/>
</dbReference>
<dbReference type="CDD" id="cd07389">
    <property type="entry name" value="MPP_PhoD"/>
    <property type="match status" value="1"/>
</dbReference>
<keyword evidence="4" id="KW-1185">Reference proteome</keyword>
<dbReference type="SMART" id="SM00456">
    <property type="entry name" value="WW"/>
    <property type="match status" value="1"/>
</dbReference>
<evidence type="ECO:0000259" key="2">
    <source>
        <dbReference type="PROSITE" id="PS50020"/>
    </source>
</evidence>
<evidence type="ECO:0000256" key="1">
    <source>
        <dbReference type="SAM" id="MobiDB-lite"/>
    </source>
</evidence>
<dbReference type="InterPro" id="IPR001202">
    <property type="entry name" value="WW_dom"/>
</dbReference>
<evidence type="ECO:0000313" key="3">
    <source>
        <dbReference type="EMBL" id="KAF2142135.1"/>
    </source>
</evidence>
<dbReference type="PROSITE" id="PS50020">
    <property type="entry name" value="WW_DOMAIN_2"/>
    <property type="match status" value="1"/>
</dbReference>
<dbReference type="FunFam" id="2.20.70.10:FF:000028">
    <property type="entry name" value="WW domain-containing protein"/>
    <property type="match status" value="1"/>
</dbReference>
<dbReference type="GeneID" id="54303712"/>
<dbReference type="CDD" id="cd00201">
    <property type="entry name" value="WW"/>
    <property type="match status" value="1"/>
</dbReference>
<dbReference type="PANTHER" id="PTHR46689">
    <property type="entry name" value="MEMBRANE PROTEIN, PUTATIVE-RELATED"/>
    <property type="match status" value="1"/>
</dbReference>
<dbReference type="Gene3D" id="2.20.70.10">
    <property type="match status" value="1"/>
</dbReference>
<dbReference type="Gene3D" id="3.60.21.70">
    <property type="entry name" value="PhoD-like phosphatase"/>
    <property type="match status" value="1"/>
</dbReference>
<dbReference type="InterPro" id="IPR018946">
    <property type="entry name" value="PhoD-like_MPP"/>
</dbReference>
<dbReference type="SUPFAM" id="SSF51045">
    <property type="entry name" value="WW domain"/>
    <property type="match status" value="1"/>
</dbReference>
<organism evidence="3 4">
    <name type="scientific">Aplosporella prunicola CBS 121167</name>
    <dbReference type="NCBI Taxonomy" id="1176127"/>
    <lineage>
        <taxon>Eukaryota</taxon>
        <taxon>Fungi</taxon>
        <taxon>Dikarya</taxon>
        <taxon>Ascomycota</taxon>
        <taxon>Pezizomycotina</taxon>
        <taxon>Dothideomycetes</taxon>
        <taxon>Dothideomycetes incertae sedis</taxon>
        <taxon>Botryosphaeriales</taxon>
        <taxon>Aplosporellaceae</taxon>
        <taxon>Aplosporella</taxon>
    </lineage>
</organism>
<dbReference type="Proteomes" id="UP000799438">
    <property type="component" value="Unassembled WGS sequence"/>
</dbReference>
<feature type="compositionally biased region" description="Pro residues" evidence="1">
    <location>
        <begin position="514"/>
        <end position="526"/>
    </location>
</feature>
<feature type="compositionally biased region" description="Low complexity" evidence="1">
    <location>
        <begin position="322"/>
        <end position="340"/>
    </location>
</feature>
<dbReference type="PANTHER" id="PTHR46689:SF2">
    <property type="entry name" value="WW DOMAIN PROTEIN (AFU_ORTHOLOGUE AFUA_6G06520)"/>
    <property type="match status" value="1"/>
</dbReference>
<evidence type="ECO:0000313" key="4">
    <source>
        <dbReference type="Proteomes" id="UP000799438"/>
    </source>
</evidence>
<feature type="domain" description="WW" evidence="2">
    <location>
        <begin position="523"/>
        <end position="557"/>
    </location>
</feature>
<dbReference type="InterPro" id="IPR036020">
    <property type="entry name" value="WW_dom_sf"/>
</dbReference>
<feature type="compositionally biased region" description="Low complexity" evidence="1">
    <location>
        <begin position="423"/>
        <end position="432"/>
    </location>
</feature>
<reference evidence="3" key="1">
    <citation type="journal article" date="2020" name="Stud. Mycol.">
        <title>101 Dothideomycetes genomes: a test case for predicting lifestyles and emergence of pathogens.</title>
        <authorList>
            <person name="Haridas S."/>
            <person name="Albert R."/>
            <person name="Binder M."/>
            <person name="Bloem J."/>
            <person name="Labutti K."/>
            <person name="Salamov A."/>
            <person name="Andreopoulos B."/>
            <person name="Baker S."/>
            <person name="Barry K."/>
            <person name="Bills G."/>
            <person name="Bluhm B."/>
            <person name="Cannon C."/>
            <person name="Castanera R."/>
            <person name="Culley D."/>
            <person name="Daum C."/>
            <person name="Ezra D."/>
            <person name="Gonzalez J."/>
            <person name="Henrissat B."/>
            <person name="Kuo A."/>
            <person name="Liang C."/>
            <person name="Lipzen A."/>
            <person name="Lutzoni F."/>
            <person name="Magnuson J."/>
            <person name="Mondo S."/>
            <person name="Nolan M."/>
            <person name="Ohm R."/>
            <person name="Pangilinan J."/>
            <person name="Park H.-J."/>
            <person name="Ramirez L."/>
            <person name="Alfaro M."/>
            <person name="Sun H."/>
            <person name="Tritt A."/>
            <person name="Yoshinaga Y."/>
            <person name="Zwiers L.-H."/>
            <person name="Turgeon B."/>
            <person name="Goodwin S."/>
            <person name="Spatafora J."/>
            <person name="Crous P."/>
            <person name="Grigoriev I."/>
        </authorList>
    </citation>
    <scope>NUCLEOTIDE SEQUENCE</scope>
    <source>
        <strain evidence="3">CBS 121167</strain>
    </source>
</reference>
<dbReference type="AlphaFoldDB" id="A0A6A6BFQ0"/>
<dbReference type="InterPro" id="IPR038607">
    <property type="entry name" value="PhoD-like_sf"/>
</dbReference>
<dbReference type="Pfam" id="PF19050">
    <property type="entry name" value="PhoD_2"/>
    <property type="match status" value="1"/>
</dbReference>
<gene>
    <name evidence="3" type="ORF">K452DRAFT_358588</name>
</gene>
<protein>
    <recommendedName>
        <fullName evidence="2">WW domain-containing protein</fullName>
    </recommendedName>
</protein>
<proteinExistence type="predicted"/>
<feature type="compositionally biased region" description="Pro residues" evidence="1">
    <location>
        <begin position="57"/>
        <end position="78"/>
    </location>
</feature>